<reference evidence="5 6" key="1">
    <citation type="submission" date="2018-12" db="EMBL/GenBank/DDBJ databases">
        <authorList>
            <consortium name="Pathogen Informatics"/>
        </authorList>
    </citation>
    <scope>NUCLEOTIDE SEQUENCE [LARGE SCALE GENOMIC DNA]</scope>
    <source>
        <strain evidence="5 6">NCTC10485</strain>
    </source>
</reference>
<dbReference type="PANTHER" id="PTHR10963:SF55">
    <property type="entry name" value="GLYCOSIDE HYDROLASE FAMILY 16 PROTEIN"/>
    <property type="match status" value="1"/>
</dbReference>
<dbReference type="InterPro" id="IPR050546">
    <property type="entry name" value="Glycosyl_Hydrlase_16"/>
</dbReference>
<dbReference type="InterPro" id="IPR000757">
    <property type="entry name" value="Beta-glucanase-like"/>
</dbReference>
<evidence type="ECO:0000256" key="1">
    <source>
        <dbReference type="ARBA" id="ARBA00006865"/>
    </source>
</evidence>
<feature type="domain" description="GH16" evidence="4">
    <location>
        <begin position="288"/>
        <end position="555"/>
    </location>
</feature>
<evidence type="ECO:0000256" key="3">
    <source>
        <dbReference type="SAM" id="Phobius"/>
    </source>
</evidence>
<comment type="similarity">
    <text evidence="1">Belongs to the glycosyl hydrolase 16 family.</text>
</comment>
<feature type="compositionally biased region" description="Basic and acidic residues" evidence="2">
    <location>
        <begin position="63"/>
        <end position="103"/>
    </location>
</feature>
<evidence type="ECO:0000313" key="6">
    <source>
        <dbReference type="Proteomes" id="UP000282551"/>
    </source>
</evidence>
<feature type="region of interest" description="Disordered" evidence="2">
    <location>
        <begin position="46"/>
        <end position="171"/>
    </location>
</feature>
<evidence type="ECO:0000259" key="4">
    <source>
        <dbReference type="PROSITE" id="PS51762"/>
    </source>
</evidence>
<feature type="transmembrane region" description="Helical" evidence="3">
    <location>
        <begin position="21"/>
        <end position="45"/>
    </location>
</feature>
<evidence type="ECO:0000313" key="5">
    <source>
        <dbReference type="EMBL" id="VEG48309.1"/>
    </source>
</evidence>
<dbReference type="SUPFAM" id="SSF49899">
    <property type="entry name" value="Concanavalin A-like lectins/glucanases"/>
    <property type="match status" value="1"/>
</dbReference>
<dbReference type="AlphaFoldDB" id="A0A448I724"/>
<keyword evidence="3" id="KW-0472">Membrane</keyword>
<gene>
    <name evidence="5" type="primary">bglA_1</name>
    <name evidence="5" type="ORF">NCTC10485_02603</name>
</gene>
<accession>A0A448I724</accession>
<feature type="compositionally biased region" description="Low complexity" evidence="2">
    <location>
        <begin position="46"/>
        <end position="59"/>
    </location>
</feature>
<keyword evidence="3" id="KW-0812">Transmembrane</keyword>
<dbReference type="RefSeq" id="WP_235666126.1">
    <property type="nucleotide sequence ID" value="NZ_AP022604.1"/>
</dbReference>
<keyword evidence="3" id="KW-1133">Transmembrane helix</keyword>
<dbReference type="GO" id="GO:0005975">
    <property type="term" value="P:carbohydrate metabolic process"/>
    <property type="evidence" value="ECO:0007669"/>
    <property type="project" value="InterPro"/>
</dbReference>
<proteinExistence type="inferred from homology"/>
<dbReference type="CDD" id="cd08023">
    <property type="entry name" value="GH16_laminarinase_like"/>
    <property type="match status" value="1"/>
</dbReference>
<sequence>MVSRAQIQKKHRAVHKDAYRYWLGVGLLAGGLSAAITVGAGVAAAESESSTGARSDSSSARPSKADRAVKSESRQSARERGPRVRTDRRAGRGTEERPTERLRQKLSAAKVDRDVARDIERTAPRRESRRQWVNTREVAAEAPNEVPRSVRPRQARAVEARTVEPRSVEPRSVESRAIEKVDVEAATATDPAAPTKFGQGLQERVQATLKDKVQAQVQERVRAQLQPRPATVLQSRLQAQRVRLGEQLRAHLLNLRERLRAGIFTPVKPVPVPPVVTPPVSAPPVSAPPEVVTPKPPTLIWESNFDNLDDAQRHWRLQSGRWGEPGGENQYYTSDGSNVWVNEDGVLVIEARRETPPDGRGAPDDYTSARVVTYEKVSVEANSRIVARIKMPYTEGTLPAFWMVGEEPGHHFDWPRQGEVDIVEVPGLGTAEGRRMWHGNIHGPAQTDNTTDIQLQGVEQDLGVDLSADFHEYGIDWYSDKIIWHVDGVQTGQITRAEYEAMGGDWTPFSGAWPHYLIMNVAIGNPWTGDPDPDEPFAPQQMQVDWVRVYQLDAV</sequence>
<dbReference type="EC" id="3.2.1.73" evidence="5"/>
<organism evidence="5 6">
    <name type="scientific">Mycolicibacterium chitae</name>
    <name type="common">Mycobacterium chitae</name>
    <dbReference type="NCBI Taxonomy" id="1792"/>
    <lineage>
        <taxon>Bacteria</taxon>
        <taxon>Bacillati</taxon>
        <taxon>Actinomycetota</taxon>
        <taxon>Actinomycetes</taxon>
        <taxon>Mycobacteriales</taxon>
        <taxon>Mycobacteriaceae</taxon>
        <taxon>Mycolicibacterium</taxon>
    </lineage>
</organism>
<feature type="compositionally biased region" description="Basic and acidic residues" evidence="2">
    <location>
        <begin position="156"/>
        <end position="171"/>
    </location>
</feature>
<dbReference type="PANTHER" id="PTHR10963">
    <property type="entry name" value="GLYCOSYL HYDROLASE-RELATED"/>
    <property type="match status" value="1"/>
</dbReference>
<feature type="compositionally biased region" description="Basic and acidic residues" evidence="2">
    <location>
        <begin position="110"/>
        <end position="130"/>
    </location>
</feature>
<dbReference type="InterPro" id="IPR013320">
    <property type="entry name" value="ConA-like_dom_sf"/>
</dbReference>
<evidence type="ECO:0000256" key="2">
    <source>
        <dbReference type="SAM" id="MobiDB-lite"/>
    </source>
</evidence>
<protein>
    <submittedName>
        <fullName evidence="5">Glycoside hydrolase family protein</fullName>
        <ecNumber evidence="5">3.2.1.73</ecNumber>
    </submittedName>
</protein>
<keyword evidence="5" id="KW-0378">Hydrolase</keyword>
<dbReference type="EMBL" id="LR134355">
    <property type="protein sequence ID" value="VEG48309.1"/>
    <property type="molecule type" value="Genomic_DNA"/>
</dbReference>
<dbReference type="PROSITE" id="PS51762">
    <property type="entry name" value="GH16_2"/>
    <property type="match status" value="1"/>
</dbReference>
<keyword evidence="5" id="KW-0326">Glycosidase</keyword>
<keyword evidence="6" id="KW-1185">Reference proteome</keyword>
<dbReference type="GO" id="GO:0042972">
    <property type="term" value="F:licheninase activity"/>
    <property type="evidence" value="ECO:0007669"/>
    <property type="project" value="UniProtKB-EC"/>
</dbReference>
<dbReference type="Proteomes" id="UP000282551">
    <property type="component" value="Chromosome"/>
</dbReference>
<dbReference type="Pfam" id="PF00722">
    <property type="entry name" value="Glyco_hydro_16"/>
    <property type="match status" value="1"/>
</dbReference>
<name>A0A448I724_MYCCI</name>
<dbReference type="Gene3D" id="2.60.120.200">
    <property type="match status" value="1"/>
</dbReference>